<dbReference type="PANTHER" id="PTHR43398">
    <property type="entry name" value="DOLICHOL-PHOSPHATE MANNOSYLTRANSFERASE SUBUNIT 1"/>
    <property type="match status" value="1"/>
</dbReference>
<dbReference type="RefSeq" id="WP_146838388.1">
    <property type="nucleotide sequence ID" value="NZ_BJVQ01000036.1"/>
</dbReference>
<comment type="caution">
    <text evidence="5">The sequence shown here is derived from an EMBL/GenBank/DDBJ whole genome shotgun (WGS) entry which is preliminary data.</text>
</comment>
<dbReference type="AlphaFoldDB" id="A0A511FDR3"/>
<dbReference type="FunFam" id="3.90.550.10:FF:000122">
    <property type="entry name" value="Dolichol-phosphate mannosyltransferase subunit 1"/>
    <property type="match status" value="1"/>
</dbReference>
<evidence type="ECO:0000256" key="1">
    <source>
        <dbReference type="ARBA" id="ARBA00006739"/>
    </source>
</evidence>
<keyword evidence="2 5" id="KW-0328">Glycosyltransferase</keyword>
<comment type="similarity">
    <text evidence="1">Belongs to the glycosyltransferase 2 family.</text>
</comment>
<dbReference type="EMBL" id="BJVQ01000036">
    <property type="protein sequence ID" value="GEL47353.1"/>
    <property type="molecule type" value="Genomic_DNA"/>
</dbReference>
<protein>
    <submittedName>
        <fullName evidence="5">Dolichol-phosphate mannosyltransferase</fullName>
        <ecNumber evidence="6">2.4.1.83</ecNumber>
    </submittedName>
</protein>
<evidence type="ECO:0000259" key="4">
    <source>
        <dbReference type="Pfam" id="PF00535"/>
    </source>
</evidence>
<dbReference type="Proteomes" id="UP000321723">
    <property type="component" value="Unassembled WGS sequence"/>
</dbReference>
<dbReference type="InterPro" id="IPR029044">
    <property type="entry name" value="Nucleotide-diphossugar_trans"/>
</dbReference>
<organism evidence="5 7">
    <name type="scientific">Cellulomonas hominis</name>
    <dbReference type="NCBI Taxonomy" id="156981"/>
    <lineage>
        <taxon>Bacteria</taxon>
        <taxon>Bacillati</taxon>
        <taxon>Actinomycetota</taxon>
        <taxon>Actinomycetes</taxon>
        <taxon>Micrococcales</taxon>
        <taxon>Cellulomonadaceae</taxon>
        <taxon>Cellulomonas</taxon>
    </lineage>
</organism>
<dbReference type="GO" id="GO:0016020">
    <property type="term" value="C:membrane"/>
    <property type="evidence" value="ECO:0007669"/>
    <property type="project" value="GOC"/>
</dbReference>
<dbReference type="EMBL" id="JACHDN010000001">
    <property type="protein sequence ID" value="MBB5475050.1"/>
    <property type="molecule type" value="Genomic_DNA"/>
</dbReference>
<dbReference type="GO" id="GO:0004582">
    <property type="term" value="F:dolichyl-phosphate beta-D-mannosyltransferase activity"/>
    <property type="evidence" value="ECO:0007669"/>
    <property type="project" value="UniProtKB-EC"/>
</dbReference>
<sequence>MTGATLVVVPTYDERDSLPRALQALARWVPDADVLVVDDASPDGTGELAERLAEKDAADRGRRAVHVLHRTGKQGLGTAYVAGFRWALERGYGTVVEMDADGSHRAEDLPRLLERVPDAELVIGSRWVRGGRVVNWPLHRQLLSRGANAYAWLAMGLPVRDSTAGFRAYRAATLGGLALDEVASHGYCFQIDMAWRVLRAGGRVVEVPITFVERAEGRSKMSRSIVVEALVRVTVWGAQERARQVRDLLRRGRRRG</sequence>
<dbReference type="InterPro" id="IPR039528">
    <property type="entry name" value="DPM1-like"/>
</dbReference>
<feature type="domain" description="Glycosyltransferase 2-like" evidence="4">
    <location>
        <begin position="7"/>
        <end position="171"/>
    </location>
</feature>
<accession>A0A511FDR3</accession>
<evidence type="ECO:0000313" key="6">
    <source>
        <dbReference type="EMBL" id="MBB5475050.1"/>
    </source>
</evidence>
<reference evidence="5 7" key="1">
    <citation type="submission" date="2019-07" db="EMBL/GenBank/DDBJ databases">
        <title>Whole genome shotgun sequence of Cellulomonas hominis NBRC 16055.</title>
        <authorList>
            <person name="Hosoyama A."/>
            <person name="Uohara A."/>
            <person name="Ohji S."/>
            <person name="Ichikawa N."/>
        </authorList>
    </citation>
    <scope>NUCLEOTIDE SEQUENCE [LARGE SCALE GENOMIC DNA]</scope>
    <source>
        <strain evidence="5 7">NBRC 16055</strain>
    </source>
</reference>
<dbReference type="Pfam" id="PF00535">
    <property type="entry name" value="Glycos_transf_2"/>
    <property type="match status" value="1"/>
</dbReference>
<evidence type="ECO:0000256" key="3">
    <source>
        <dbReference type="ARBA" id="ARBA00022679"/>
    </source>
</evidence>
<keyword evidence="7" id="KW-1185">Reference proteome</keyword>
<dbReference type="EC" id="2.4.1.83" evidence="6"/>
<reference evidence="6 8" key="2">
    <citation type="submission" date="2020-08" db="EMBL/GenBank/DDBJ databases">
        <title>Sequencing the genomes of 1000 actinobacteria strains.</title>
        <authorList>
            <person name="Klenk H.-P."/>
        </authorList>
    </citation>
    <scope>NUCLEOTIDE SEQUENCE [LARGE SCALE GENOMIC DNA]</scope>
    <source>
        <strain evidence="6 8">DSM 9581</strain>
    </source>
</reference>
<dbReference type="GO" id="GO:0009247">
    <property type="term" value="P:glycolipid biosynthetic process"/>
    <property type="evidence" value="ECO:0007669"/>
    <property type="project" value="TreeGrafter"/>
</dbReference>
<keyword evidence="3 5" id="KW-0808">Transferase</keyword>
<dbReference type="SUPFAM" id="SSF53448">
    <property type="entry name" value="Nucleotide-diphospho-sugar transferases"/>
    <property type="match status" value="1"/>
</dbReference>
<proteinExistence type="inferred from homology"/>
<gene>
    <name evidence="5" type="ORF">CHO01_24690</name>
    <name evidence="6" type="ORF">HNR08_003786</name>
</gene>
<evidence type="ECO:0000313" key="5">
    <source>
        <dbReference type="EMBL" id="GEL47353.1"/>
    </source>
</evidence>
<dbReference type="InterPro" id="IPR001173">
    <property type="entry name" value="Glyco_trans_2-like"/>
</dbReference>
<dbReference type="Proteomes" id="UP000564629">
    <property type="component" value="Unassembled WGS sequence"/>
</dbReference>
<dbReference type="PANTHER" id="PTHR43398:SF1">
    <property type="entry name" value="DOLICHOL-PHOSPHATE MANNOSYLTRANSFERASE SUBUNIT 1"/>
    <property type="match status" value="1"/>
</dbReference>
<dbReference type="OrthoDB" id="9810303at2"/>
<dbReference type="CDD" id="cd06442">
    <property type="entry name" value="DPM1_like"/>
    <property type="match status" value="1"/>
</dbReference>
<evidence type="ECO:0000313" key="8">
    <source>
        <dbReference type="Proteomes" id="UP000564629"/>
    </source>
</evidence>
<dbReference type="Gene3D" id="3.90.550.10">
    <property type="entry name" value="Spore Coat Polysaccharide Biosynthesis Protein SpsA, Chain A"/>
    <property type="match status" value="1"/>
</dbReference>
<evidence type="ECO:0000313" key="7">
    <source>
        <dbReference type="Proteomes" id="UP000321723"/>
    </source>
</evidence>
<evidence type="ECO:0000256" key="2">
    <source>
        <dbReference type="ARBA" id="ARBA00022676"/>
    </source>
</evidence>
<name>A0A511FDR3_9CELL</name>